<dbReference type="EMBL" id="CP036432">
    <property type="protein sequence ID" value="QDV86402.1"/>
    <property type="molecule type" value="Genomic_DNA"/>
</dbReference>
<gene>
    <name evidence="1" type="ORF">TBK1r_54210</name>
</gene>
<accession>A0ABX5XXZ9</accession>
<dbReference type="Proteomes" id="UP000318081">
    <property type="component" value="Chromosome"/>
</dbReference>
<keyword evidence="2" id="KW-1185">Reference proteome</keyword>
<reference evidence="1 2" key="1">
    <citation type="submission" date="2019-02" db="EMBL/GenBank/DDBJ databases">
        <title>Deep-cultivation of Planctomycetes and their phenomic and genomic characterization uncovers novel biology.</title>
        <authorList>
            <person name="Wiegand S."/>
            <person name="Jogler M."/>
            <person name="Boedeker C."/>
            <person name="Pinto D."/>
            <person name="Vollmers J."/>
            <person name="Rivas-Marin E."/>
            <person name="Kohn T."/>
            <person name="Peeters S.H."/>
            <person name="Heuer A."/>
            <person name="Rast P."/>
            <person name="Oberbeckmann S."/>
            <person name="Bunk B."/>
            <person name="Jeske O."/>
            <person name="Meyerdierks A."/>
            <person name="Storesund J.E."/>
            <person name="Kallscheuer N."/>
            <person name="Luecker S."/>
            <person name="Lage O.M."/>
            <person name="Pohl T."/>
            <person name="Merkel B.J."/>
            <person name="Hornburger P."/>
            <person name="Mueller R.-W."/>
            <person name="Bruemmer F."/>
            <person name="Labrenz M."/>
            <person name="Spormann A.M."/>
            <person name="Op den Camp H."/>
            <person name="Overmann J."/>
            <person name="Amann R."/>
            <person name="Jetten M.S.M."/>
            <person name="Mascher T."/>
            <person name="Medema M.H."/>
            <person name="Devos D.P."/>
            <person name="Kaster A.-K."/>
            <person name="Ovreas L."/>
            <person name="Rohde M."/>
            <person name="Galperin M.Y."/>
            <person name="Jogler C."/>
        </authorList>
    </citation>
    <scope>NUCLEOTIDE SEQUENCE [LARGE SCALE GENOMIC DNA]</scope>
    <source>
        <strain evidence="1 2">TBK1r</strain>
    </source>
</reference>
<sequence length="39" mass="4543">MNKQPDDLVRLDVSVPIWDRFFKVAPLVVIGTREWDAES</sequence>
<evidence type="ECO:0000313" key="2">
    <source>
        <dbReference type="Proteomes" id="UP000318081"/>
    </source>
</evidence>
<organism evidence="1 2">
    <name type="scientific">Stieleria magnilauensis</name>
    <dbReference type="NCBI Taxonomy" id="2527963"/>
    <lineage>
        <taxon>Bacteria</taxon>
        <taxon>Pseudomonadati</taxon>
        <taxon>Planctomycetota</taxon>
        <taxon>Planctomycetia</taxon>
        <taxon>Pirellulales</taxon>
        <taxon>Pirellulaceae</taxon>
        <taxon>Stieleria</taxon>
    </lineage>
</organism>
<proteinExistence type="predicted"/>
<protein>
    <submittedName>
        <fullName evidence="1">Uncharacterized protein</fullName>
    </submittedName>
</protein>
<name>A0ABX5XXZ9_9BACT</name>
<evidence type="ECO:0000313" key="1">
    <source>
        <dbReference type="EMBL" id="QDV86402.1"/>
    </source>
</evidence>